<keyword evidence="2" id="KW-1133">Transmembrane helix</keyword>
<reference evidence="3 4" key="1">
    <citation type="submission" date="2020-08" db="EMBL/GenBank/DDBJ databases">
        <title>Sequencing the genomes of 1000 actinobacteria strains.</title>
        <authorList>
            <person name="Klenk H.-P."/>
        </authorList>
    </citation>
    <scope>NUCLEOTIDE SEQUENCE [LARGE SCALE GENOMIC DNA]</scope>
    <source>
        <strain evidence="3 4">DSM 45886</strain>
    </source>
</reference>
<feature type="transmembrane region" description="Helical" evidence="2">
    <location>
        <begin position="155"/>
        <end position="172"/>
    </location>
</feature>
<gene>
    <name evidence="3" type="ORF">FHR38_002988</name>
</gene>
<evidence type="ECO:0000313" key="4">
    <source>
        <dbReference type="Proteomes" id="UP000578819"/>
    </source>
</evidence>
<evidence type="ECO:0000313" key="3">
    <source>
        <dbReference type="EMBL" id="MBB4959255.1"/>
    </source>
</evidence>
<dbReference type="Proteomes" id="UP000578819">
    <property type="component" value="Unassembled WGS sequence"/>
</dbReference>
<name>A0A7W7WPS4_9ACTN</name>
<evidence type="ECO:0000256" key="1">
    <source>
        <dbReference type="SAM" id="MobiDB-lite"/>
    </source>
</evidence>
<proteinExistence type="predicted"/>
<evidence type="ECO:0000256" key="2">
    <source>
        <dbReference type="SAM" id="Phobius"/>
    </source>
</evidence>
<feature type="transmembrane region" description="Helical" evidence="2">
    <location>
        <begin position="104"/>
        <end position="124"/>
    </location>
</feature>
<sequence length="209" mass="22604">MFLILGPALNLLAGFFWESDRQGVTAGTLIVLSTGLWLIGLLGLYDRLRPLAPRFVAVAVPLAVFATVGGLAFGFQSIYEGMFDVSHAAAVEQLNHYPFTANSLYWLAGPMFPLTLFLLGAMLLKLRAAPLPVSVLMMLGAVAFPLSRITREPTIAHVADVLLLLPFLYLAVRSRFPSRPAAEAAKATELSESDAGRRGLPLLRRSAPK</sequence>
<protein>
    <submittedName>
        <fullName evidence="3">Uncharacterized protein</fullName>
    </submittedName>
</protein>
<keyword evidence="2" id="KW-0812">Transmembrane</keyword>
<keyword evidence="4" id="KW-1185">Reference proteome</keyword>
<feature type="transmembrane region" description="Helical" evidence="2">
    <location>
        <begin position="56"/>
        <end position="79"/>
    </location>
</feature>
<dbReference type="AlphaFoldDB" id="A0A7W7WPS4"/>
<organism evidence="3 4">
    <name type="scientific">Micromonospora polyrhachis</name>
    <dbReference type="NCBI Taxonomy" id="1282883"/>
    <lineage>
        <taxon>Bacteria</taxon>
        <taxon>Bacillati</taxon>
        <taxon>Actinomycetota</taxon>
        <taxon>Actinomycetes</taxon>
        <taxon>Micromonosporales</taxon>
        <taxon>Micromonosporaceae</taxon>
        <taxon>Micromonospora</taxon>
    </lineage>
</organism>
<feature type="transmembrane region" description="Helical" evidence="2">
    <location>
        <begin position="23"/>
        <end position="44"/>
    </location>
</feature>
<dbReference type="EMBL" id="JACHJW010000001">
    <property type="protein sequence ID" value="MBB4959255.1"/>
    <property type="molecule type" value="Genomic_DNA"/>
</dbReference>
<feature type="region of interest" description="Disordered" evidence="1">
    <location>
        <begin position="184"/>
        <end position="209"/>
    </location>
</feature>
<feature type="transmembrane region" description="Helical" evidence="2">
    <location>
        <begin position="131"/>
        <end position="149"/>
    </location>
</feature>
<accession>A0A7W7WPS4</accession>
<comment type="caution">
    <text evidence="3">The sequence shown here is derived from an EMBL/GenBank/DDBJ whole genome shotgun (WGS) entry which is preliminary data.</text>
</comment>
<keyword evidence="2" id="KW-0472">Membrane</keyword>
<dbReference type="RefSeq" id="WP_184535214.1">
    <property type="nucleotide sequence ID" value="NZ_JACHJW010000001.1"/>
</dbReference>